<evidence type="ECO:0000256" key="6">
    <source>
        <dbReference type="ARBA" id="ARBA00029466"/>
    </source>
</evidence>
<evidence type="ECO:0000256" key="7">
    <source>
        <dbReference type="SAM" id="MobiDB-lite"/>
    </source>
</evidence>
<organism evidence="8 9">
    <name type="scientific">Pseudokineococcus basanitobsidens</name>
    <dbReference type="NCBI Taxonomy" id="1926649"/>
    <lineage>
        <taxon>Bacteria</taxon>
        <taxon>Bacillati</taxon>
        <taxon>Actinomycetota</taxon>
        <taxon>Actinomycetes</taxon>
        <taxon>Kineosporiales</taxon>
        <taxon>Kineosporiaceae</taxon>
        <taxon>Pseudokineococcus</taxon>
    </lineage>
</organism>
<evidence type="ECO:0000256" key="5">
    <source>
        <dbReference type="ARBA" id="ARBA00023204"/>
    </source>
</evidence>
<keyword evidence="1" id="KW-0540">Nuclease</keyword>
<dbReference type="InterPro" id="IPR004603">
    <property type="entry name" value="DNA_mismatch_endonuc_vsr"/>
</dbReference>
<evidence type="ECO:0000313" key="8">
    <source>
        <dbReference type="EMBL" id="MEJ5946566.1"/>
    </source>
</evidence>
<dbReference type="RefSeq" id="WP_339575947.1">
    <property type="nucleotide sequence ID" value="NZ_JBBIAA010000026.1"/>
</dbReference>
<feature type="region of interest" description="Disordered" evidence="7">
    <location>
        <begin position="1"/>
        <end position="47"/>
    </location>
</feature>
<sequence length="171" mass="19150">MTTTTTADGRPRSNARTPRSYTRTGAPAASTPGVRSRMQSQKARDTAPELAVRRLLHADGLRYRVDRAPLPGLRRRADVIFGPARVAVYIDGCFWHGCPEHGTRPRTNSDWWLRKLDANRARDADTDRRLTEAGWAVLRAWEHEDPRSVADRVGALVASTSRRPTTPRRAA</sequence>
<dbReference type="GO" id="GO:0004519">
    <property type="term" value="F:endonuclease activity"/>
    <property type="evidence" value="ECO:0007669"/>
    <property type="project" value="UniProtKB-KW"/>
</dbReference>
<dbReference type="Gene3D" id="3.40.960.10">
    <property type="entry name" value="VSR Endonuclease"/>
    <property type="match status" value="1"/>
</dbReference>
<keyword evidence="3" id="KW-0227">DNA damage</keyword>
<evidence type="ECO:0000256" key="2">
    <source>
        <dbReference type="ARBA" id="ARBA00022759"/>
    </source>
</evidence>
<keyword evidence="5" id="KW-0234">DNA repair</keyword>
<dbReference type="CDD" id="cd00221">
    <property type="entry name" value="Vsr"/>
    <property type="match status" value="1"/>
</dbReference>
<accession>A0ABU8RNF7</accession>
<feature type="compositionally biased region" description="Polar residues" evidence="7">
    <location>
        <begin position="14"/>
        <end position="23"/>
    </location>
</feature>
<evidence type="ECO:0000256" key="3">
    <source>
        <dbReference type="ARBA" id="ARBA00022763"/>
    </source>
</evidence>
<protein>
    <submittedName>
        <fullName evidence="8">Very short patch repair endonuclease</fullName>
    </submittedName>
</protein>
<evidence type="ECO:0000256" key="1">
    <source>
        <dbReference type="ARBA" id="ARBA00022722"/>
    </source>
</evidence>
<reference evidence="8 9" key="1">
    <citation type="journal article" date="2017" name="Int. J. Syst. Evol. Microbiol.">
        <title>Pseudokineococcus basanitobsidens sp. nov., isolated from volcanic rock.</title>
        <authorList>
            <person name="Lee D.W."/>
            <person name="Park M.Y."/>
            <person name="Kim J.J."/>
            <person name="Kim B.S."/>
        </authorList>
    </citation>
    <scope>NUCLEOTIDE SEQUENCE [LARGE SCALE GENOMIC DNA]</scope>
    <source>
        <strain evidence="8 9">DSM 103726</strain>
    </source>
</reference>
<dbReference type="Pfam" id="PF03852">
    <property type="entry name" value="Vsr"/>
    <property type="match status" value="1"/>
</dbReference>
<keyword evidence="4" id="KW-0378">Hydrolase</keyword>
<dbReference type="Proteomes" id="UP001387100">
    <property type="component" value="Unassembled WGS sequence"/>
</dbReference>
<proteinExistence type="inferred from homology"/>
<comment type="caution">
    <text evidence="8">The sequence shown here is derived from an EMBL/GenBank/DDBJ whole genome shotgun (WGS) entry which is preliminary data.</text>
</comment>
<dbReference type="SUPFAM" id="SSF52980">
    <property type="entry name" value="Restriction endonuclease-like"/>
    <property type="match status" value="1"/>
</dbReference>
<evidence type="ECO:0000256" key="4">
    <source>
        <dbReference type="ARBA" id="ARBA00022801"/>
    </source>
</evidence>
<comment type="similarity">
    <text evidence="6">Belongs to the Vsr family.</text>
</comment>
<dbReference type="EMBL" id="JBBIAA010000026">
    <property type="protein sequence ID" value="MEJ5946566.1"/>
    <property type="molecule type" value="Genomic_DNA"/>
</dbReference>
<keyword evidence="9" id="KW-1185">Reference proteome</keyword>
<dbReference type="InterPro" id="IPR011335">
    <property type="entry name" value="Restrct_endonuc-II-like"/>
</dbReference>
<gene>
    <name evidence="8" type="ORF">WDZ17_14810</name>
</gene>
<name>A0ABU8RNF7_9ACTN</name>
<evidence type="ECO:0000313" key="9">
    <source>
        <dbReference type="Proteomes" id="UP001387100"/>
    </source>
</evidence>
<dbReference type="NCBIfam" id="TIGR00632">
    <property type="entry name" value="vsr"/>
    <property type="match status" value="1"/>
</dbReference>
<keyword evidence="2 8" id="KW-0255">Endonuclease</keyword>